<dbReference type="PANTHER" id="PTHR35867">
    <property type="entry name" value="PROTEIN RSEC"/>
    <property type="match status" value="1"/>
</dbReference>
<keyword evidence="1" id="KW-0472">Membrane</keyword>
<reference evidence="2 3" key="1">
    <citation type="submission" date="2016-10" db="EMBL/GenBank/DDBJ databases">
        <authorList>
            <person name="Varghese N."/>
            <person name="Submissions S."/>
        </authorList>
    </citation>
    <scope>NUCLEOTIDE SEQUENCE [LARGE SCALE GENOMIC DNA]</scope>
    <source>
        <strain evidence="2 3">DSM 1361</strain>
    </source>
</reference>
<feature type="transmembrane region" description="Helical" evidence="1">
    <location>
        <begin position="117"/>
        <end position="140"/>
    </location>
</feature>
<name>A0A662ZGL5_9GAMM</name>
<dbReference type="Proteomes" id="UP000243745">
    <property type="component" value="Unassembled WGS sequence"/>
</dbReference>
<organism evidence="2 3">
    <name type="scientific">Ruminobacter amylophilus</name>
    <dbReference type="NCBI Taxonomy" id="867"/>
    <lineage>
        <taxon>Bacteria</taxon>
        <taxon>Pseudomonadati</taxon>
        <taxon>Pseudomonadota</taxon>
        <taxon>Gammaproteobacteria</taxon>
        <taxon>Aeromonadales</taxon>
        <taxon>Succinivibrionaceae</taxon>
        <taxon>Ruminobacter</taxon>
    </lineage>
</organism>
<evidence type="ECO:0000313" key="3">
    <source>
        <dbReference type="Proteomes" id="UP000243745"/>
    </source>
</evidence>
<keyword evidence="1" id="KW-0812">Transmembrane</keyword>
<sequence length="167" mass="17945">MTNTKNAYLERLAVVVSKNEANNTVVCEYGVNGLCGSCSEKTDDCAPEIFSSEQKTMVFTLKNTCNAEIRQVVRVGVPAKSLLLSSFISYAVPLFFMIACAGLTFSFTSGNAQADVFAALGAVAGLGFGFSVAMILAKILKRTIWNPRMLGVLPVKPECKNTTKVKN</sequence>
<dbReference type="AlphaFoldDB" id="A0A662ZGL5"/>
<dbReference type="InterPro" id="IPR007359">
    <property type="entry name" value="SigmaE_reg_RseC_MucC"/>
</dbReference>
<evidence type="ECO:0000256" key="1">
    <source>
        <dbReference type="SAM" id="Phobius"/>
    </source>
</evidence>
<dbReference type="EMBL" id="FOXF01000005">
    <property type="protein sequence ID" value="SFP10146.1"/>
    <property type="molecule type" value="Genomic_DNA"/>
</dbReference>
<keyword evidence="3" id="KW-1185">Reference proteome</keyword>
<protein>
    <submittedName>
        <fullName evidence="2">Positive regulator of sigma(E), RseC/MucC</fullName>
    </submittedName>
</protein>
<accession>A0A662ZGL5</accession>
<proteinExistence type="predicted"/>
<feature type="transmembrane region" description="Helical" evidence="1">
    <location>
        <begin position="82"/>
        <end position="105"/>
    </location>
</feature>
<dbReference type="OrthoDB" id="7066586at2"/>
<dbReference type="Pfam" id="PF04246">
    <property type="entry name" value="RseC_MucC"/>
    <property type="match status" value="1"/>
</dbReference>
<gene>
    <name evidence="2" type="ORF">SAMN02910344_00428</name>
</gene>
<keyword evidence="1" id="KW-1133">Transmembrane helix</keyword>
<dbReference type="PIRSF" id="PIRSF004923">
    <property type="entry name" value="RseC"/>
    <property type="match status" value="1"/>
</dbReference>
<dbReference type="InterPro" id="IPR026268">
    <property type="entry name" value="RseC"/>
</dbReference>
<dbReference type="RefSeq" id="WP_093140562.1">
    <property type="nucleotide sequence ID" value="NZ_FOXF01000005.1"/>
</dbReference>
<dbReference type="PANTHER" id="PTHR35867:SF1">
    <property type="entry name" value="PROTEIN RSEC"/>
    <property type="match status" value="1"/>
</dbReference>
<evidence type="ECO:0000313" key="2">
    <source>
        <dbReference type="EMBL" id="SFP10146.1"/>
    </source>
</evidence>